<evidence type="ECO:0000259" key="3">
    <source>
        <dbReference type="Pfam" id="PF23282"/>
    </source>
</evidence>
<keyword evidence="2" id="KW-0677">Repeat</keyword>
<dbReference type="InterPro" id="IPR036390">
    <property type="entry name" value="WH_DNA-bd_sf"/>
</dbReference>
<dbReference type="GO" id="GO:0043531">
    <property type="term" value="F:ADP binding"/>
    <property type="evidence" value="ECO:0007669"/>
    <property type="project" value="InterPro"/>
</dbReference>
<dbReference type="Proteomes" id="UP001172457">
    <property type="component" value="Chromosome 4"/>
</dbReference>
<name>A0AA38W7Z5_9ASTR</name>
<dbReference type="PANTHER" id="PTHR11017:SF577">
    <property type="entry name" value="DISEASE RESISTANCE PROTEIN (TIR-NBS-LRR CLASS), PUTATIVE-RELATED"/>
    <property type="match status" value="1"/>
</dbReference>
<comment type="caution">
    <text evidence="4">The sequence shown here is derived from an EMBL/GenBank/DDBJ whole genome shotgun (WGS) entry which is preliminary data.</text>
</comment>
<dbReference type="SUPFAM" id="SSF46785">
    <property type="entry name" value="Winged helix' DNA-binding domain"/>
    <property type="match status" value="1"/>
</dbReference>
<evidence type="ECO:0000256" key="1">
    <source>
        <dbReference type="ARBA" id="ARBA00022614"/>
    </source>
</evidence>
<proteinExistence type="predicted"/>
<protein>
    <recommendedName>
        <fullName evidence="3">Disease resistance protein Roq1-like winged-helix domain-containing protein</fullName>
    </recommendedName>
</protein>
<dbReference type="GO" id="GO:0006952">
    <property type="term" value="P:defense response"/>
    <property type="evidence" value="ECO:0007669"/>
    <property type="project" value="InterPro"/>
</dbReference>
<evidence type="ECO:0000313" key="5">
    <source>
        <dbReference type="Proteomes" id="UP001172457"/>
    </source>
</evidence>
<sequence length="930" mass="106188">MPGSKIIITTRDKQVLLAHKVNSIHDVNLLTDEEAICLLSRCAFGTEIPSPGYKELSEKVVSYAAGLPLTITILGSTLYGETRYVWKDTLKELEKIPLDGTLQRLELSYKGLDTNCQEIFLDVVCILKGWKKDKAIRALESCGFHAVRGLSVLEKKSLITTRDGRLDMHDHIQEMGRYIVRRLHPHEPNKHSRLWLAEEIKDILANNQGTEAIKCMKLFILSEINLGAAMKSLGKMEKLRLLFTYFYDIYSDEKLDEVSQYFPNSLQYLECFNYPFCSLPKTFQASDLVSIDMSDSRMQQLREGGERKVLHKLRFLRLRGSKLRTFDLGLTPNLEILDLEYCHDLVELHMLVGSPKLKSLNLNDSKLSNLDHTLVSKIKMLNLKGCNELVELDMSCECPQLIYLNLDCSKLTSLNLGALELDMFLECPQLESLYLWIPKLRTLDLGPTPNIKKLKLQRCYNLVELHMPDEHCKLKTLCLQCPQLRTFHIGLTQNIKALTLHVNADLVELSILVGCLQLEYLTLVKSKLKTLELTRYLKTLILKDCDLVELHIADDGDAKLESLVIERCSKLKTLELTLNLKKLILEDCEFVELHILDGDVKLESLAIKRCLKLKTLELTHNLKKLILEDCEFVELHIPDGDVNLESLAIKRCLKVKTLDLGRTPNLQSLCLEECCSLVKLHAPVGGGKLLIKLKGHMTTESVDICPFHHLDSSLIKLDFECSYKEDLPSSIGNIEKLISEGFFCARTDLESFFGRICGLQHLTKLTLQGNVTELPKDLDRLQCLEELALISTRLLLCNLLEKLPDDLGQLECLETLKLEWCIVLRDIPKSICRLKSLRRFSLLCCYMVEEFPEELGHLECLESLNIRGTCINNLPRSILLLEEQRRLSIQKNDKMLATTTTTAVVPCSKENFEEGSKKPIHKKRYFLCFF</sequence>
<dbReference type="SUPFAM" id="SSF52540">
    <property type="entry name" value="P-loop containing nucleoside triphosphate hydrolases"/>
    <property type="match status" value="1"/>
</dbReference>
<feature type="domain" description="Disease resistance protein Roq1-like winged-helix" evidence="3">
    <location>
        <begin position="115"/>
        <end position="182"/>
    </location>
</feature>
<dbReference type="Gene3D" id="3.80.10.10">
    <property type="entry name" value="Ribonuclease Inhibitor"/>
    <property type="match status" value="3"/>
</dbReference>
<dbReference type="InterPro" id="IPR032675">
    <property type="entry name" value="LRR_dom_sf"/>
</dbReference>
<dbReference type="Pfam" id="PF23282">
    <property type="entry name" value="WHD_ROQ1"/>
    <property type="match status" value="1"/>
</dbReference>
<dbReference type="PRINTS" id="PR00364">
    <property type="entry name" value="DISEASERSIST"/>
</dbReference>
<dbReference type="Gene3D" id="1.10.8.430">
    <property type="entry name" value="Helical domain of apoptotic protease-activating factors"/>
    <property type="match status" value="1"/>
</dbReference>
<keyword evidence="5" id="KW-1185">Reference proteome</keyword>
<keyword evidence="1" id="KW-0433">Leucine-rich repeat</keyword>
<dbReference type="InterPro" id="IPR027417">
    <property type="entry name" value="P-loop_NTPase"/>
</dbReference>
<evidence type="ECO:0000256" key="2">
    <source>
        <dbReference type="ARBA" id="ARBA00022737"/>
    </source>
</evidence>
<dbReference type="InterPro" id="IPR044974">
    <property type="entry name" value="Disease_R_plants"/>
</dbReference>
<dbReference type="AlphaFoldDB" id="A0AA38W7Z5"/>
<dbReference type="PANTHER" id="PTHR11017">
    <property type="entry name" value="LEUCINE-RICH REPEAT-CONTAINING PROTEIN"/>
    <property type="match status" value="1"/>
</dbReference>
<dbReference type="InterPro" id="IPR042197">
    <property type="entry name" value="Apaf_helical"/>
</dbReference>
<gene>
    <name evidence="4" type="ORF">OSB04_015932</name>
</gene>
<organism evidence="4 5">
    <name type="scientific">Centaurea solstitialis</name>
    <name type="common">yellow star-thistle</name>
    <dbReference type="NCBI Taxonomy" id="347529"/>
    <lineage>
        <taxon>Eukaryota</taxon>
        <taxon>Viridiplantae</taxon>
        <taxon>Streptophyta</taxon>
        <taxon>Embryophyta</taxon>
        <taxon>Tracheophyta</taxon>
        <taxon>Spermatophyta</taxon>
        <taxon>Magnoliopsida</taxon>
        <taxon>eudicotyledons</taxon>
        <taxon>Gunneridae</taxon>
        <taxon>Pentapetalae</taxon>
        <taxon>asterids</taxon>
        <taxon>campanulids</taxon>
        <taxon>Asterales</taxon>
        <taxon>Asteraceae</taxon>
        <taxon>Carduoideae</taxon>
        <taxon>Cardueae</taxon>
        <taxon>Centaureinae</taxon>
        <taxon>Centaurea</taxon>
    </lineage>
</organism>
<dbReference type="EMBL" id="JARYMX010000004">
    <property type="protein sequence ID" value="KAJ9551887.1"/>
    <property type="molecule type" value="Genomic_DNA"/>
</dbReference>
<reference evidence="4" key="1">
    <citation type="submission" date="2023-03" db="EMBL/GenBank/DDBJ databases">
        <title>Chromosome-scale reference genome and RAD-based genetic map of yellow starthistle (Centaurea solstitialis) reveal putative structural variation and QTLs associated with invader traits.</title>
        <authorList>
            <person name="Reatini B."/>
            <person name="Cang F.A."/>
            <person name="Jiang Q."/>
            <person name="Mckibben M.T.W."/>
            <person name="Barker M.S."/>
            <person name="Rieseberg L.H."/>
            <person name="Dlugosch K.M."/>
        </authorList>
    </citation>
    <scope>NUCLEOTIDE SEQUENCE</scope>
    <source>
        <strain evidence="4">CAN-66</strain>
        <tissue evidence="4">Leaf</tissue>
    </source>
</reference>
<dbReference type="SUPFAM" id="SSF52058">
    <property type="entry name" value="L domain-like"/>
    <property type="match status" value="3"/>
</dbReference>
<dbReference type="InterPro" id="IPR058192">
    <property type="entry name" value="WHD_ROQ1-like"/>
</dbReference>
<evidence type="ECO:0000313" key="4">
    <source>
        <dbReference type="EMBL" id="KAJ9551887.1"/>
    </source>
</evidence>
<accession>A0AA38W7Z5</accession>